<organism evidence="2 3">
    <name type="scientific">Cohaesibacter gelatinilyticus</name>
    <dbReference type="NCBI Taxonomy" id="372072"/>
    <lineage>
        <taxon>Bacteria</taxon>
        <taxon>Pseudomonadati</taxon>
        <taxon>Pseudomonadota</taxon>
        <taxon>Alphaproteobacteria</taxon>
        <taxon>Hyphomicrobiales</taxon>
        <taxon>Cohaesibacteraceae</taxon>
    </lineage>
</organism>
<evidence type="ECO:0000313" key="3">
    <source>
        <dbReference type="Proteomes" id="UP000219439"/>
    </source>
</evidence>
<evidence type="ECO:0000313" key="2">
    <source>
        <dbReference type="EMBL" id="SNZ05984.1"/>
    </source>
</evidence>
<dbReference type="EMBL" id="OBEL01000001">
    <property type="protein sequence ID" value="SNZ05984.1"/>
    <property type="molecule type" value="Genomic_DNA"/>
</dbReference>
<proteinExistence type="predicted"/>
<keyword evidence="3" id="KW-1185">Reference proteome</keyword>
<keyword evidence="1" id="KW-0812">Transmembrane</keyword>
<keyword evidence="1" id="KW-0472">Membrane</keyword>
<dbReference type="OrthoDB" id="7704372at2"/>
<feature type="transmembrane region" description="Helical" evidence="1">
    <location>
        <begin position="25"/>
        <end position="48"/>
    </location>
</feature>
<dbReference type="Proteomes" id="UP000219439">
    <property type="component" value="Unassembled WGS sequence"/>
</dbReference>
<evidence type="ECO:0008006" key="4">
    <source>
        <dbReference type="Google" id="ProtNLM"/>
    </source>
</evidence>
<dbReference type="AlphaFoldDB" id="A0A285N909"/>
<accession>A0A285N909</accession>
<evidence type="ECO:0000256" key="1">
    <source>
        <dbReference type="SAM" id="Phobius"/>
    </source>
</evidence>
<dbReference type="RefSeq" id="WP_097151600.1">
    <property type="nucleotide sequence ID" value="NZ_OBEL01000001.1"/>
</dbReference>
<protein>
    <recommendedName>
        <fullName evidence="4">Invasion protein IalB, involved in pathogenesis</fullName>
    </recommendedName>
</protein>
<keyword evidence="1" id="KW-1133">Transmembrane helix</keyword>
<sequence>MTIANSPKPSGPPSRSVPYRLRKSWLLALAGLFVAGGGFFAAGGFSLFGQKLESRNTEFYKSYDGAWDLTCDKASGEAQARCYGQLVDVYSPDPNFRAAILHLTYEKESTGSRIPQLLFNLEADLDFSDVKATIRGKNGEAKIMSLGDCSGNSCKIKGQAAEIILADWREGDALELDLPEASGRRVITWPLDSFSLLLDELTKQRKERNIL</sequence>
<name>A0A285N909_9HYPH</name>
<gene>
    <name evidence="2" type="ORF">SAMN06265368_0256</name>
</gene>
<reference evidence="2 3" key="1">
    <citation type="submission" date="2017-09" db="EMBL/GenBank/DDBJ databases">
        <authorList>
            <person name="Ehlers B."/>
            <person name="Leendertz F.H."/>
        </authorList>
    </citation>
    <scope>NUCLEOTIDE SEQUENCE [LARGE SCALE GENOMIC DNA]</scope>
    <source>
        <strain evidence="2 3">DSM 18289</strain>
    </source>
</reference>